<feature type="signal peptide" evidence="1">
    <location>
        <begin position="1"/>
        <end position="21"/>
    </location>
</feature>
<dbReference type="PANTHER" id="PTHR33122">
    <property type="entry name" value="LIPID BINDING PROTEIN-RELATED"/>
    <property type="match status" value="1"/>
</dbReference>
<dbReference type="OMA" id="IDSNDME"/>
<evidence type="ECO:0000313" key="3">
    <source>
        <dbReference type="EMBL" id="PSS29404.1"/>
    </source>
</evidence>
<gene>
    <name evidence="3" type="ORF">CEY00_Acc07020</name>
</gene>
<dbReference type="EMBL" id="NKQK01000006">
    <property type="protein sequence ID" value="PSS29404.1"/>
    <property type="molecule type" value="Genomic_DNA"/>
</dbReference>
<evidence type="ECO:0000256" key="1">
    <source>
        <dbReference type="SAM" id="SignalP"/>
    </source>
</evidence>
<dbReference type="InterPro" id="IPR036312">
    <property type="entry name" value="Bifun_inhib/LTP/seed_sf"/>
</dbReference>
<keyword evidence="4" id="KW-1185">Reference proteome</keyword>
<dbReference type="OrthoDB" id="643149at2759"/>
<dbReference type="GO" id="GO:0009627">
    <property type="term" value="P:systemic acquired resistance"/>
    <property type="evidence" value="ECO:0007669"/>
    <property type="project" value="InterPro"/>
</dbReference>
<dbReference type="SMART" id="SM00499">
    <property type="entry name" value="AAI"/>
    <property type="match status" value="1"/>
</dbReference>
<dbReference type="SUPFAM" id="SSF47699">
    <property type="entry name" value="Bifunctional inhibitor/lipid-transfer protein/seed storage 2S albumin"/>
    <property type="match status" value="1"/>
</dbReference>
<dbReference type="PANTHER" id="PTHR33122:SF60">
    <property type="entry name" value="LIPID-TRANSFER PROTEIN DIR1-RELATED"/>
    <property type="match status" value="1"/>
</dbReference>
<dbReference type="InterPro" id="IPR039265">
    <property type="entry name" value="DIR1-like"/>
</dbReference>
<organism evidence="3 4">
    <name type="scientific">Actinidia chinensis var. chinensis</name>
    <name type="common">Chinese soft-hair kiwi</name>
    <dbReference type="NCBI Taxonomy" id="1590841"/>
    <lineage>
        <taxon>Eukaryota</taxon>
        <taxon>Viridiplantae</taxon>
        <taxon>Streptophyta</taxon>
        <taxon>Embryophyta</taxon>
        <taxon>Tracheophyta</taxon>
        <taxon>Spermatophyta</taxon>
        <taxon>Magnoliopsida</taxon>
        <taxon>eudicotyledons</taxon>
        <taxon>Gunneridae</taxon>
        <taxon>Pentapetalae</taxon>
        <taxon>asterids</taxon>
        <taxon>Ericales</taxon>
        <taxon>Actinidiaceae</taxon>
        <taxon>Actinidia</taxon>
    </lineage>
</organism>
<dbReference type="GO" id="GO:0005504">
    <property type="term" value="F:fatty acid binding"/>
    <property type="evidence" value="ECO:0007669"/>
    <property type="project" value="InterPro"/>
</dbReference>
<reference evidence="4" key="2">
    <citation type="journal article" date="2018" name="BMC Genomics">
        <title>A manually annotated Actinidia chinensis var. chinensis (kiwifruit) genome highlights the challenges associated with draft genomes and gene prediction in plants.</title>
        <authorList>
            <person name="Pilkington S.M."/>
            <person name="Crowhurst R."/>
            <person name="Hilario E."/>
            <person name="Nardozza S."/>
            <person name="Fraser L."/>
            <person name="Peng Y."/>
            <person name="Gunaseelan K."/>
            <person name="Simpson R."/>
            <person name="Tahir J."/>
            <person name="Deroles S.C."/>
            <person name="Templeton K."/>
            <person name="Luo Z."/>
            <person name="Davy M."/>
            <person name="Cheng C."/>
            <person name="McNeilage M."/>
            <person name="Scaglione D."/>
            <person name="Liu Y."/>
            <person name="Zhang Q."/>
            <person name="Datson P."/>
            <person name="De Silva N."/>
            <person name="Gardiner S.E."/>
            <person name="Bassett H."/>
            <person name="Chagne D."/>
            <person name="McCallum J."/>
            <person name="Dzierzon H."/>
            <person name="Deng C."/>
            <person name="Wang Y.Y."/>
            <person name="Barron L."/>
            <person name="Manako K."/>
            <person name="Bowen J."/>
            <person name="Foster T.M."/>
            <person name="Erridge Z.A."/>
            <person name="Tiffin H."/>
            <person name="Waite C.N."/>
            <person name="Davies K.M."/>
            <person name="Grierson E.P."/>
            <person name="Laing W.A."/>
            <person name="Kirk R."/>
            <person name="Chen X."/>
            <person name="Wood M."/>
            <person name="Montefiori M."/>
            <person name="Brummell D.A."/>
            <person name="Schwinn K.E."/>
            <person name="Catanach A."/>
            <person name="Fullerton C."/>
            <person name="Li D."/>
            <person name="Meiyalaghan S."/>
            <person name="Nieuwenhuizen N."/>
            <person name="Read N."/>
            <person name="Prakash R."/>
            <person name="Hunter D."/>
            <person name="Zhang H."/>
            <person name="McKenzie M."/>
            <person name="Knabel M."/>
            <person name="Harris A."/>
            <person name="Allan A.C."/>
            <person name="Gleave A."/>
            <person name="Chen A."/>
            <person name="Janssen B.J."/>
            <person name="Plunkett B."/>
            <person name="Ampomah-Dwamena C."/>
            <person name="Voogd C."/>
            <person name="Leif D."/>
            <person name="Lafferty D."/>
            <person name="Souleyre E.J.F."/>
            <person name="Varkonyi-Gasic E."/>
            <person name="Gambi F."/>
            <person name="Hanley J."/>
            <person name="Yao J.L."/>
            <person name="Cheung J."/>
            <person name="David K.M."/>
            <person name="Warren B."/>
            <person name="Marsh K."/>
            <person name="Snowden K.C."/>
            <person name="Lin-Wang K."/>
            <person name="Brian L."/>
            <person name="Martinez-Sanchez M."/>
            <person name="Wang M."/>
            <person name="Ileperuma N."/>
            <person name="Macnee N."/>
            <person name="Campin R."/>
            <person name="McAtee P."/>
            <person name="Drummond R.S.M."/>
            <person name="Espley R.V."/>
            <person name="Ireland H.S."/>
            <person name="Wu R."/>
            <person name="Atkinson R.G."/>
            <person name="Karunairetnam S."/>
            <person name="Bulley S."/>
            <person name="Chunkath S."/>
            <person name="Hanley Z."/>
            <person name="Storey R."/>
            <person name="Thrimawithana A.H."/>
            <person name="Thomson S."/>
            <person name="David C."/>
            <person name="Testolin R."/>
            <person name="Huang H."/>
            <person name="Hellens R.P."/>
            <person name="Schaffer R.J."/>
        </authorList>
    </citation>
    <scope>NUCLEOTIDE SEQUENCE [LARGE SCALE GENOMIC DNA]</scope>
    <source>
        <strain evidence="4">cv. Red5</strain>
    </source>
</reference>
<feature type="chain" id="PRO_5015352368" evidence="1">
    <location>
        <begin position="22"/>
        <end position="108"/>
    </location>
</feature>
<name>A0A2R6RHA4_ACTCC</name>
<protein>
    <submittedName>
        <fullName evidence="3">Lipid-transfer protein</fullName>
    </submittedName>
</protein>
<dbReference type="Gene3D" id="1.10.110.10">
    <property type="entry name" value="Plant lipid-transfer and hydrophobic proteins"/>
    <property type="match status" value="1"/>
</dbReference>
<proteinExistence type="predicted"/>
<evidence type="ECO:0000313" key="4">
    <source>
        <dbReference type="Proteomes" id="UP000241394"/>
    </source>
</evidence>
<dbReference type="AlphaFoldDB" id="A0A2R6RHA4"/>
<dbReference type="InParanoid" id="A0A2R6RHA4"/>
<dbReference type="STRING" id="1590841.A0A2R6RHA4"/>
<comment type="caution">
    <text evidence="3">The sequence shown here is derived from an EMBL/GenBank/DDBJ whole genome shotgun (WGS) entry which is preliminary data.</text>
</comment>
<sequence>MDASYAKLVIVALVVAAVVGAEPVAAVCGMSNGKLMACKPAVTTAGNKPVPRPSQPCCSAVSGLDFACICRLKASPGKLDQLGVDRTAQDLAMKLPAKCNINKPVPCA</sequence>
<reference evidence="3 4" key="1">
    <citation type="submission" date="2017-07" db="EMBL/GenBank/DDBJ databases">
        <title>An improved, manually edited Actinidia chinensis var. chinensis (kiwifruit) genome highlights the challenges associated with draft genomes and gene prediction in plants.</title>
        <authorList>
            <person name="Pilkington S."/>
            <person name="Crowhurst R."/>
            <person name="Hilario E."/>
            <person name="Nardozza S."/>
            <person name="Fraser L."/>
            <person name="Peng Y."/>
            <person name="Gunaseelan K."/>
            <person name="Simpson R."/>
            <person name="Tahir J."/>
            <person name="Deroles S."/>
            <person name="Templeton K."/>
            <person name="Luo Z."/>
            <person name="Davy M."/>
            <person name="Cheng C."/>
            <person name="Mcneilage M."/>
            <person name="Scaglione D."/>
            <person name="Liu Y."/>
            <person name="Zhang Q."/>
            <person name="Datson P."/>
            <person name="De Silva N."/>
            <person name="Gardiner S."/>
            <person name="Bassett H."/>
            <person name="Chagne D."/>
            <person name="Mccallum J."/>
            <person name="Dzierzon H."/>
            <person name="Deng C."/>
            <person name="Wang Y.-Y."/>
            <person name="Barron N."/>
            <person name="Manako K."/>
            <person name="Bowen J."/>
            <person name="Foster T."/>
            <person name="Erridge Z."/>
            <person name="Tiffin H."/>
            <person name="Waite C."/>
            <person name="Davies K."/>
            <person name="Grierson E."/>
            <person name="Laing W."/>
            <person name="Kirk R."/>
            <person name="Chen X."/>
            <person name="Wood M."/>
            <person name="Montefiori M."/>
            <person name="Brummell D."/>
            <person name="Schwinn K."/>
            <person name="Catanach A."/>
            <person name="Fullerton C."/>
            <person name="Li D."/>
            <person name="Meiyalaghan S."/>
            <person name="Nieuwenhuizen N."/>
            <person name="Read N."/>
            <person name="Prakash R."/>
            <person name="Hunter D."/>
            <person name="Zhang H."/>
            <person name="Mckenzie M."/>
            <person name="Knabel M."/>
            <person name="Harris A."/>
            <person name="Allan A."/>
            <person name="Chen A."/>
            <person name="Janssen B."/>
            <person name="Plunkett B."/>
            <person name="Dwamena C."/>
            <person name="Voogd C."/>
            <person name="Leif D."/>
            <person name="Lafferty D."/>
            <person name="Souleyre E."/>
            <person name="Varkonyi-Gasic E."/>
            <person name="Gambi F."/>
            <person name="Hanley J."/>
            <person name="Yao J.-L."/>
            <person name="Cheung J."/>
            <person name="David K."/>
            <person name="Warren B."/>
            <person name="Marsh K."/>
            <person name="Snowden K."/>
            <person name="Lin-Wang K."/>
            <person name="Brian L."/>
            <person name="Martinez-Sanchez M."/>
            <person name="Wang M."/>
            <person name="Ileperuma N."/>
            <person name="Macnee N."/>
            <person name="Campin R."/>
            <person name="Mcatee P."/>
            <person name="Drummond R."/>
            <person name="Espley R."/>
            <person name="Ireland H."/>
            <person name="Wu R."/>
            <person name="Atkinson R."/>
            <person name="Karunairetnam S."/>
            <person name="Bulley S."/>
            <person name="Chunkath S."/>
            <person name="Hanley Z."/>
            <person name="Storey R."/>
            <person name="Thrimawithana A."/>
            <person name="Thomson S."/>
            <person name="David C."/>
            <person name="Testolin R."/>
        </authorList>
    </citation>
    <scope>NUCLEOTIDE SEQUENCE [LARGE SCALE GENOMIC DNA]</scope>
    <source>
        <strain evidence="4">cv. Red5</strain>
        <tissue evidence="3">Young leaf</tissue>
    </source>
</reference>
<dbReference type="Proteomes" id="UP000241394">
    <property type="component" value="Chromosome LG6"/>
</dbReference>
<keyword evidence="1" id="KW-0732">Signal</keyword>
<feature type="domain" description="Bifunctional inhibitor/plant lipid transfer protein/seed storage helical" evidence="2">
    <location>
        <begin position="28"/>
        <end position="107"/>
    </location>
</feature>
<dbReference type="Gramene" id="PSS29404">
    <property type="protein sequence ID" value="PSS29404"/>
    <property type="gene ID" value="CEY00_Acc07020"/>
</dbReference>
<dbReference type="InterPro" id="IPR016140">
    <property type="entry name" value="Bifunc_inhib/LTP/seed_store"/>
</dbReference>
<evidence type="ECO:0000259" key="2">
    <source>
        <dbReference type="SMART" id="SM00499"/>
    </source>
</evidence>
<dbReference type="Pfam" id="PF14368">
    <property type="entry name" value="LTP_2"/>
    <property type="match status" value="1"/>
</dbReference>
<accession>A0A2R6RHA4</accession>